<dbReference type="EMBL" id="CM023484">
    <property type="protein sequence ID" value="KAH6932190.1"/>
    <property type="molecule type" value="Genomic_DNA"/>
</dbReference>
<comment type="caution">
    <text evidence="1">The sequence shown here is derived from an EMBL/GenBank/DDBJ whole genome shotgun (WGS) entry which is preliminary data.</text>
</comment>
<accession>A0ACB7SC57</accession>
<evidence type="ECO:0000313" key="1">
    <source>
        <dbReference type="EMBL" id="KAH6932190.1"/>
    </source>
</evidence>
<proteinExistence type="predicted"/>
<name>A0ACB7SC57_HYAAI</name>
<reference evidence="1" key="1">
    <citation type="submission" date="2020-05" db="EMBL/GenBank/DDBJ databases">
        <title>Large-scale comparative analyses of tick genomes elucidate their genetic diversity and vector capacities.</title>
        <authorList>
            <person name="Jia N."/>
            <person name="Wang J."/>
            <person name="Shi W."/>
            <person name="Du L."/>
            <person name="Sun Y."/>
            <person name="Zhan W."/>
            <person name="Jiang J."/>
            <person name="Wang Q."/>
            <person name="Zhang B."/>
            <person name="Ji P."/>
            <person name="Sakyi L.B."/>
            <person name="Cui X."/>
            <person name="Yuan T."/>
            <person name="Jiang B."/>
            <person name="Yang W."/>
            <person name="Lam T.T.-Y."/>
            <person name="Chang Q."/>
            <person name="Ding S."/>
            <person name="Wang X."/>
            <person name="Zhu J."/>
            <person name="Ruan X."/>
            <person name="Zhao L."/>
            <person name="Wei J."/>
            <person name="Que T."/>
            <person name="Du C."/>
            <person name="Cheng J."/>
            <person name="Dai P."/>
            <person name="Han X."/>
            <person name="Huang E."/>
            <person name="Gao Y."/>
            <person name="Liu J."/>
            <person name="Shao H."/>
            <person name="Ye R."/>
            <person name="Li L."/>
            <person name="Wei W."/>
            <person name="Wang X."/>
            <person name="Wang C."/>
            <person name="Yang T."/>
            <person name="Huo Q."/>
            <person name="Li W."/>
            <person name="Guo W."/>
            <person name="Chen H."/>
            <person name="Zhou L."/>
            <person name="Ni X."/>
            <person name="Tian J."/>
            <person name="Zhou Y."/>
            <person name="Sheng Y."/>
            <person name="Liu T."/>
            <person name="Pan Y."/>
            <person name="Xia L."/>
            <person name="Li J."/>
            <person name="Zhao F."/>
            <person name="Cao W."/>
        </authorList>
    </citation>
    <scope>NUCLEOTIDE SEQUENCE</scope>
    <source>
        <strain evidence="1">Hyas-2018</strain>
    </source>
</reference>
<protein>
    <submittedName>
        <fullName evidence="1">Uncharacterized protein</fullName>
    </submittedName>
</protein>
<gene>
    <name evidence="1" type="ORF">HPB50_003644</name>
</gene>
<dbReference type="Proteomes" id="UP000821845">
    <property type="component" value="Chromosome 4"/>
</dbReference>
<sequence>MASVDEGFRGLLALVTGGASGIGRAVCHTLATDGAVVVVADKQLEVAREVAQSLPGDASHRAVFVDVGESLSVEQLFNDVRSAFTEPLSIVVHCAGILRRAALCDCTDELFDDVVRVNLRGTFLVNRAASRDMLRFRSKGGAAIVNISSIAAKKCAPLSVAYCAAKAGVVALTKSAASELGKHGIRCNAVLPGLVETPLMANTDASRRAAAISQTPLNRTAQPWEIAEAIKFLCSPTASSYVTGAALEVTGGFYM</sequence>
<evidence type="ECO:0000313" key="2">
    <source>
        <dbReference type="Proteomes" id="UP000821845"/>
    </source>
</evidence>
<organism evidence="1 2">
    <name type="scientific">Hyalomma asiaticum</name>
    <name type="common">Tick</name>
    <dbReference type="NCBI Taxonomy" id="266040"/>
    <lineage>
        <taxon>Eukaryota</taxon>
        <taxon>Metazoa</taxon>
        <taxon>Ecdysozoa</taxon>
        <taxon>Arthropoda</taxon>
        <taxon>Chelicerata</taxon>
        <taxon>Arachnida</taxon>
        <taxon>Acari</taxon>
        <taxon>Parasitiformes</taxon>
        <taxon>Ixodida</taxon>
        <taxon>Ixodoidea</taxon>
        <taxon>Ixodidae</taxon>
        <taxon>Hyalomminae</taxon>
        <taxon>Hyalomma</taxon>
    </lineage>
</organism>
<keyword evidence="2" id="KW-1185">Reference proteome</keyword>